<protein>
    <submittedName>
        <fullName evidence="2">Uncharacterized protein</fullName>
    </submittedName>
</protein>
<dbReference type="EMBL" id="BMAR01000034">
    <property type="protein sequence ID" value="GFR50012.1"/>
    <property type="molecule type" value="Genomic_DNA"/>
</dbReference>
<accession>A0AAD3DZD1</accession>
<feature type="compositionally biased region" description="Pro residues" evidence="1">
    <location>
        <begin position="112"/>
        <end position="124"/>
    </location>
</feature>
<evidence type="ECO:0000313" key="2">
    <source>
        <dbReference type="EMBL" id="GFR50012.1"/>
    </source>
</evidence>
<feature type="compositionally biased region" description="Polar residues" evidence="1">
    <location>
        <begin position="560"/>
        <end position="578"/>
    </location>
</feature>
<organism evidence="2 3">
    <name type="scientific">Astrephomene gubernaculifera</name>
    <dbReference type="NCBI Taxonomy" id="47775"/>
    <lineage>
        <taxon>Eukaryota</taxon>
        <taxon>Viridiplantae</taxon>
        <taxon>Chlorophyta</taxon>
        <taxon>core chlorophytes</taxon>
        <taxon>Chlorophyceae</taxon>
        <taxon>CS clade</taxon>
        <taxon>Chlamydomonadales</taxon>
        <taxon>Astrephomenaceae</taxon>
        <taxon>Astrephomene</taxon>
    </lineage>
</organism>
<feature type="region of interest" description="Disordered" evidence="1">
    <location>
        <begin position="97"/>
        <end position="124"/>
    </location>
</feature>
<feature type="compositionally biased region" description="Polar residues" evidence="1">
    <location>
        <begin position="97"/>
        <end position="111"/>
    </location>
</feature>
<dbReference type="AlphaFoldDB" id="A0AAD3DZD1"/>
<comment type="caution">
    <text evidence="2">The sequence shown here is derived from an EMBL/GenBank/DDBJ whole genome shotgun (WGS) entry which is preliminary data.</text>
</comment>
<feature type="compositionally biased region" description="Low complexity" evidence="1">
    <location>
        <begin position="689"/>
        <end position="701"/>
    </location>
</feature>
<feature type="region of interest" description="Disordered" evidence="1">
    <location>
        <begin position="627"/>
        <end position="653"/>
    </location>
</feature>
<reference evidence="2 3" key="1">
    <citation type="journal article" date="2021" name="Sci. Rep.">
        <title>Genome sequencing of the multicellular alga Astrephomene provides insights into convergent evolution of germ-soma differentiation.</title>
        <authorList>
            <person name="Yamashita S."/>
            <person name="Yamamoto K."/>
            <person name="Matsuzaki R."/>
            <person name="Suzuki S."/>
            <person name="Yamaguchi H."/>
            <person name="Hirooka S."/>
            <person name="Minakuchi Y."/>
            <person name="Miyagishima S."/>
            <person name="Kawachi M."/>
            <person name="Toyoda A."/>
            <person name="Nozaki H."/>
        </authorList>
    </citation>
    <scope>NUCLEOTIDE SEQUENCE [LARGE SCALE GENOMIC DNA]</scope>
    <source>
        <strain evidence="2 3">NIES-4017</strain>
    </source>
</reference>
<evidence type="ECO:0000313" key="3">
    <source>
        <dbReference type="Proteomes" id="UP001054857"/>
    </source>
</evidence>
<feature type="compositionally biased region" description="Basic and acidic residues" evidence="1">
    <location>
        <begin position="54"/>
        <end position="63"/>
    </location>
</feature>
<feature type="region of interest" description="Disordered" evidence="1">
    <location>
        <begin position="54"/>
        <end position="81"/>
    </location>
</feature>
<feature type="compositionally biased region" description="Basic and acidic residues" evidence="1">
    <location>
        <begin position="726"/>
        <end position="750"/>
    </location>
</feature>
<feature type="compositionally biased region" description="Low complexity" evidence="1">
    <location>
        <begin position="150"/>
        <end position="213"/>
    </location>
</feature>
<evidence type="ECO:0000256" key="1">
    <source>
        <dbReference type="SAM" id="MobiDB-lite"/>
    </source>
</evidence>
<feature type="compositionally biased region" description="Gly residues" evidence="1">
    <location>
        <begin position="640"/>
        <end position="652"/>
    </location>
</feature>
<proteinExistence type="predicted"/>
<name>A0AAD3DZD1_9CHLO</name>
<dbReference type="Proteomes" id="UP001054857">
    <property type="component" value="Unassembled WGS sequence"/>
</dbReference>
<feature type="compositionally biased region" description="Polar residues" evidence="1">
    <location>
        <begin position="591"/>
        <end position="600"/>
    </location>
</feature>
<feature type="region of interest" description="Disordered" evidence="1">
    <location>
        <begin position="520"/>
        <end position="603"/>
    </location>
</feature>
<feature type="compositionally biased region" description="Low complexity" evidence="1">
    <location>
        <begin position="225"/>
        <end position="237"/>
    </location>
</feature>
<keyword evidence="3" id="KW-1185">Reference proteome</keyword>
<feature type="region of interest" description="Disordered" evidence="1">
    <location>
        <begin position="150"/>
        <end position="237"/>
    </location>
</feature>
<feature type="region of interest" description="Disordered" evidence="1">
    <location>
        <begin position="689"/>
        <end position="752"/>
    </location>
</feature>
<gene>
    <name evidence="2" type="ORF">Agub_g12161</name>
</gene>
<sequence>MLSSGEGQLKEKSVLNKLFGGIQAAIGARKKGSFGEDNAFYYHPKLQRWVERGKEGEAAKESELPPPPMTNCGLGGATPKKRSLAERYKLQDNLRVSKSTAGSHGQVTQPHTSPPSVPFPPPPLVLPFHDNSGMHLATFSCVDYDSLPSSGPPSASSECSAGSAGSSSSSTASTRSDSATSFGSSAASSRNSSSSSSASTHSASSSKRSSEAGSGEDGKAEDCSQDVSSPSSQDSQGSFALLEGALAERFVSASGPHQQCGGVRVTASTSLEAPAAAEEQGGAAGVAAAVHGFVDERIWMGAVEGSSSGGKRLEDVLGFVGSGDSRVGAAQVAVNYGVSVQHATAAAAAGFTAAGTTVGGMGMAEDDLKENGPSLASPATVVLQEGAVVEYFEALASAVPDADILEAAAQEVSGAATRGADDAIGGSGDFCALSRFSSMSLSFSDLPCCGLGDTAEGWEREQQPHQAEQARVAGSLQGQESLETQACSNPTGTGSGLSFPACEEFSFTFAPRMVEPAPTPKLGAGWRSGKTAATHMQSAAASQPLAADDTVPSHDPPLSKNATQQGATQPTTRSSTASMRLPGCKAAPGGSFNSNTSSGRNVDPAAVDSALQVLKQLRGSLLLAGAAPGRHSAQEDEGPGGRPASGNGGSSCGGTHTAAAEVAAGGSLSASIAQAAQALAGIGLLPQAPGRGRSAAGSGPPVDKRCNKSGADDVGSGNKGIAGMHVVKDGSRGSSDDSRVVDQQRADGLEPRTLQLDAALQLTKARDRGPGLAGDVLELPDTGSAAADQLPNTRTAADEQRHLSMAVAEASSPVAAGSLSQLCVSGGACRATAATRTSSHGTPTAKPAPIAGALSAASAARTAGQLLRSGHPPLLRQRKKSQKKVLVALPVRVRPGCTTLQGRLSAACSGQVAMARDVAALLYRHTALRRRFAVLRAERGSLAQQLAQERAQHKAVAQQLERMALHGHGKSDLLETDARAAAAGRGEVSSARHTRGEYDEQVLSSTAPDELTAAAAAEAAVREAQELRSQLDELLLCLGQESSKVQLLAQALRERGGDPEHIIEQVEAEYETMS</sequence>